<dbReference type="EMBL" id="CP039690">
    <property type="protein sequence ID" value="QCI68262.1"/>
    <property type="molecule type" value="Genomic_DNA"/>
</dbReference>
<dbReference type="Pfam" id="PF13557">
    <property type="entry name" value="Phenol_MetA_deg"/>
    <property type="match status" value="1"/>
</dbReference>
<sequence>MVVAGLSGAVDRARAAENAAGFYLLGARGPGAGLLAPEGLYFQNTAYLYGGGLSGSRSLPVGGNIAAGLRGTILGDFATLQWVTPWQVFGGRIAFNGSLPIGGPWVKANVTVGPFTGSRSDNTFTIGDPVFGATIGWTFDKFHISANATVNTPVGQYNEGALANLAFHRWAGDFTLAATWLDPALGLDISGAVGVTFNGMNPATNYRTGTEFHAEWAISKTLTKEWSVALVGYHYQQVTGDSGPGAVLGDFKGRATALGGMVAYNFTAWETPMQASVKVYREFNTQNRLQGTAGFLTISMPLYMPGAPVGLLRSAMR</sequence>
<accession>A0A4D7BKI4</accession>
<name>A0A4D7BKI4_9HYPH</name>
<evidence type="ECO:0000313" key="1">
    <source>
        <dbReference type="EMBL" id="QCI68262.1"/>
    </source>
</evidence>
<dbReference type="Proteomes" id="UP000298781">
    <property type="component" value="Chromosome"/>
</dbReference>
<dbReference type="RefSeq" id="WP_136963681.1">
    <property type="nucleotide sequence ID" value="NZ_CP039690.1"/>
</dbReference>
<dbReference type="OrthoDB" id="7372889at2"/>
<dbReference type="AlphaFoldDB" id="A0A4D7BKI4"/>
<gene>
    <name evidence="1" type="ORF">E8M01_30975</name>
</gene>
<evidence type="ECO:0000313" key="2">
    <source>
        <dbReference type="Proteomes" id="UP000298781"/>
    </source>
</evidence>
<protein>
    <submittedName>
        <fullName evidence="1">Transporter</fullName>
    </submittedName>
</protein>
<organism evidence="1 2">
    <name type="scientific">Phreatobacter stygius</name>
    <dbReference type="NCBI Taxonomy" id="1940610"/>
    <lineage>
        <taxon>Bacteria</taxon>
        <taxon>Pseudomonadati</taxon>
        <taxon>Pseudomonadota</taxon>
        <taxon>Alphaproteobacteria</taxon>
        <taxon>Hyphomicrobiales</taxon>
        <taxon>Phreatobacteraceae</taxon>
        <taxon>Phreatobacter</taxon>
    </lineage>
</organism>
<dbReference type="KEGG" id="pstg:E8M01_30975"/>
<dbReference type="InterPro" id="IPR025737">
    <property type="entry name" value="FApF"/>
</dbReference>
<keyword evidence="2" id="KW-1185">Reference proteome</keyword>
<reference evidence="1 2" key="1">
    <citation type="submission" date="2019-04" db="EMBL/GenBank/DDBJ databases">
        <title>Phreatobacter aquaticus sp. nov.</title>
        <authorList>
            <person name="Choi A."/>
        </authorList>
    </citation>
    <scope>NUCLEOTIDE SEQUENCE [LARGE SCALE GENOMIC DNA]</scope>
    <source>
        <strain evidence="1 2">KCTC 52518</strain>
    </source>
</reference>
<proteinExistence type="predicted"/>